<evidence type="ECO:0000256" key="1">
    <source>
        <dbReference type="SAM" id="Phobius"/>
    </source>
</evidence>
<dbReference type="KEGG" id="pavi:110753951"/>
<keyword evidence="1" id="KW-0472">Membrane</keyword>
<keyword evidence="2" id="KW-1185">Reference proteome</keyword>
<protein>
    <submittedName>
        <fullName evidence="3">Uncharacterized protein LOC110753951</fullName>
    </submittedName>
</protein>
<dbReference type="InterPro" id="IPR006912">
    <property type="entry name" value="Harbinger_derived_prot"/>
</dbReference>
<dbReference type="Pfam" id="PF04827">
    <property type="entry name" value="Plant_tran"/>
    <property type="match status" value="1"/>
</dbReference>
<keyword evidence="1" id="KW-0812">Transmembrane</keyword>
<organism evidence="2 3">
    <name type="scientific">Prunus avium</name>
    <name type="common">Cherry</name>
    <name type="synonym">Cerasus avium</name>
    <dbReference type="NCBI Taxonomy" id="42229"/>
    <lineage>
        <taxon>Eukaryota</taxon>
        <taxon>Viridiplantae</taxon>
        <taxon>Streptophyta</taxon>
        <taxon>Embryophyta</taxon>
        <taxon>Tracheophyta</taxon>
        <taxon>Spermatophyta</taxon>
        <taxon>Magnoliopsida</taxon>
        <taxon>eudicotyledons</taxon>
        <taxon>Gunneridae</taxon>
        <taxon>Pentapetalae</taxon>
        <taxon>rosids</taxon>
        <taxon>fabids</taxon>
        <taxon>Rosales</taxon>
        <taxon>Rosaceae</taxon>
        <taxon>Amygdaloideae</taxon>
        <taxon>Amygdaleae</taxon>
        <taxon>Prunus</taxon>
    </lineage>
</organism>
<dbReference type="PANTHER" id="PTHR47150:SF5">
    <property type="entry name" value="OS07G0546750 PROTEIN"/>
    <property type="match status" value="1"/>
</dbReference>
<feature type="transmembrane region" description="Helical" evidence="1">
    <location>
        <begin position="21"/>
        <end position="45"/>
    </location>
</feature>
<dbReference type="Proteomes" id="UP000515124">
    <property type="component" value="Unplaced"/>
</dbReference>
<gene>
    <name evidence="3" type="primary">LOC110753951</name>
</gene>
<accession>A0A6P5S0U0</accession>
<sequence length="251" mass="29391">MSSRRAEEKECSKKKMNKLPWQWLCSINQAKAAIVVIGILLHAFFGVAGSQNDLNVLGQSPVFNDVLRGEAPNITYEINNTVYWNGYYLVDGIYPRWTTFVKSVPHPRSEKEKLFSAYQEGYKKDVERCFGILQARWGIIRGVVRMFDEEVLRSIMMTCIILHNMIVEDDYDYDAPDVYEPDPMNTVLTRIYERPMGPNRQPVEHEPLVRDGRFMNRMIDRYTEIQSSFIHERRQVDLMEHLWAVKGNDCE</sequence>
<proteinExistence type="predicted"/>
<reference evidence="3" key="1">
    <citation type="submission" date="2025-08" db="UniProtKB">
        <authorList>
            <consortium name="RefSeq"/>
        </authorList>
    </citation>
    <scope>IDENTIFICATION</scope>
</reference>
<evidence type="ECO:0000313" key="2">
    <source>
        <dbReference type="Proteomes" id="UP000515124"/>
    </source>
</evidence>
<evidence type="ECO:0000313" key="3">
    <source>
        <dbReference type="RefSeq" id="XP_021810640.1"/>
    </source>
</evidence>
<dbReference type="AlphaFoldDB" id="A0A6P5S0U0"/>
<dbReference type="RefSeq" id="XP_021810640.1">
    <property type="nucleotide sequence ID" value="XM_021954948.1"/>
</dbReference>
<name>A0A6P5S0U0_PRUAV</name>
<dbReference type="PANTHER" id="PTHR47150">
    <property type="entry name" value="OS12G0169200 PROTEIN"/>
    <property type="match status" value="1"/>
</dbReference>
<dbReference type="GeneID" id="110753951"/>
<keyword evidence="1" id="KW-1133">Transmembrane helix</keyword>
<dbReference type="Gramene" id="Pav_sc0000376.1_g290.1.br:mrna">
    <property type="protein sequence ID" value="Pav_sc0000376.1_g290.1.br:mrna"/>
    <property type="gene ID" value="Pav_sc0000376.1_g290.1.br"/>
</dbReference>